<dbReference type="GO" id="GO:0006820">
    <property type="term" value="P:monoatomic anion transport"/>
    <property type="evidence" value="ECO:0007669"/>
    <property type="project" value="InterPro"/>
</dbReference>
<keyword evidence="5 8" id="KW-0812">Transmembrane</keyword>
<feature type="domain" description="Bicarbonate transporter-like transmembrane" evidence="9">
    <location>
        <begin position="201"/>
        <end position="374"/>
    </location>
</feature>
<keyword evidence="3" id="KW-0813">Transport</keyword>
<organism evidence="10 11">
    <name type="scientific">Nicotiana sylvestris</name>
    <name type="common">Wood tobacco</name>
    <name type="synonym">South American tobacco</name>
    <dbReference type="NCBI Taxonomy" id="4096"/>
    <lineage>
        <taxon>Eukaryota</taxon>
        <taxon>Viridiplantae</taxon>
        <taxon>Streptophyta</taxon>
        <taxon>Embryophyta</taxon>
        <taxon>Tracheophyta</taxon>
        <taxon>Spermatophyta</taxon>
        <taxon>Magnoliopsida</taxon>
        <taxon>eudicotyledons</taxon>
        <taxon>Gunneridae</taxon>
        <taxon>Pentapetalae</taxon>
        <taxon>asterids</taxon>
        <taxon>lamiids</taxon>
        <taxon>Solanales</taxon>
        <taxon>Solanaceae</taxon>
        <taxon>Nicotianoideae</taxon>
        <taxon>Nicotianeae</taxon>
        <taxon>Nicotiana</taxon>
    </lineage>
</organism>
<feature type="transmembrane region" description="Helical" evidence="8">
    <location>
        <begin position="538"/>
        <end position="555"/>
    </location>
</feature>
<evidence type="ECO:0000313" key="11">
    <source>
        <dbReference type="RefSeq" id="XP_009786676.1"/>
    </source>
</evidence>
<comment type="similarity">
    <text evidence="2">Belongs to the anion exchanger (TC 2.A.31.3) family.</text>
</comment>
<accession>A0A1U7XAJ2</accession>
<evidence type="ECO:0000256" key="6">
    <source>
        <dbReference type="ARBA" id="ARBA00022989"/>
    </source>
</evidence>
<evidence type="ECO:0000256" key="7">
    <source>
        <dbReference type="ARBA" id="ARBA00023136"/>
    </source>
</evidence>
<keyword evidence="7 8" id="KW-0472">Membrane</keyword>
<feature type="transmembrane region" description="Helical" evidence="8">
    <location>
        <begin position="119"/>
        <end position="142"/>
    </location>
</feature>
<dbReference type="GO" id="GO:0005886">
    <property type="term" value="C:plasma membrane"/>
    <property type="evidence" value="ECO:0007669"/>
    <property type="project" value="UniProtKB-ARBA"/>
</dbReference>
<evidence type="ECO:0000256" key="8">
    <source>
        <dbReference type="SAM" id="Phobius"/>
    </source>
</evidence>
<dbReference type="Proteomes" id="UP000189701">
    <property type="component" value="Unplaced"/>
</dbReference>
<evidence type="ECO:0000256" key="4">
    <source>
        <dbReference type="ARBA" id="ARBA00022681"/>
    </source>
</evidence>
<dbReference type="FunFam" id="1.10.287.570:FF:000004">
    <property type="entry name" value="probable boron transporter 2"/>
    <property type="match status" value="1"/>
</dbReference>
<proteinExistence type="inferred from homology"/>
<evidence type="ECO:0000256" key="3">
    <source>
        <dbReference type="ARBA" id="ARBA00022448"/>
    </source>
</evidence>
<feature type="transmembrane region" description="Helical" evidence="8">
    <location>
        <begin position="561"/>
        <end position="579"/>
    </location>
</feature>
<comment type="subcellular location">
    <subcellularLocation>
        <location evidence="1">Membrane</location>
        <topology evidence="1">Multi-pass membrane protein</topology>
    </subcellularLocation>
</comment>
<evidence type="ECO:0000256" key="5">
    <source>
        <dbReference type="ARBA" id="ARBA00022692"/>
    </source>
</evidence>
<feature type="transmembrane region" description="Helical" evidence="8">
    <location>
        <begin position="197"/>
        <end position="216"/>
    </location>
</feature>
<evidence type="ECO:0000256" key="1">
    <source>
        <dbReference type="ARBA" id="ARBA00004141"/>
    </source>
</evidence>
<keyword evidence="6 8" id="KW-1133">Transmembrane helix</keyword>
<gene>
    <name evidence="11" type="primary">LOC104234751</name>
</gene>
<protein>
    <submittedName>
        <fullName evidence="11">Boron transporter 4-like isoform X2</fullName>
    </submittedName>
</protein>
<dbReference type="Pfam" id="PF00955">
    <property type="entry name" value="HCO3_cotransp"/>
    <property type="match status" value="3"/>
</dbReference>
<dbReference type="PANTHER" id="PTHR11453:SF40">
    <property type="entry name" value="BORON TRANSPORTER 4-RELATED"/>
    <property type="match status" value="1"/>
</dbReference>
<dbReference type="InterPro" id="IPR003020">
    <property type="entry name" value="HCO3_transpt_euk"/>
</dbReference>
<feature type="transmembrane region" description="Helical" evidence="8">
    <location>
        <begin position="90"/>
        <end position="107"/>
    </location>
</feature>
<keyword evidence="4" id="KW-0039">Anion exchange</keyword>
<feature type="transmembrane region" description="Helical" evidence="8">
    <location>
        <begin position="291"/>
        <end position="310"/>
    </location>
</feature>
<feature type="domain" description="Bicarbonate transporter-like transmembrane" evidence="9">
    <location>
        <begin position="458"/>
        <end position="599"/>
    </location>
</feature>
<dbReference type="InterPro" id="IPR011531">
    <property type="entry name" value="HCO3_transpt-like_TM_dom"/>
</dbReference>
<feature type="transmembrane region" description="Helical" evidence="8">
    <location>
        <begin position="34"/>
        <end position="54"/>
    </location>
</feature>
<dbReference type="RefSeq" id="XP_009786676.1">
    <property type="nucleotide sequence ID" value="XM_009788374.1"/>
</dbReference>
<evidence type="ECO:0000256" key="2">
    <source>
        <dbReference type="ARBA" id="ARBA00006262"/>
    </source>
</evidence>
<feature type="domain" description="Bicarbonate transporter-like transmembrane" evidence="9">
    <location>
        <begin position="8"/>
        <end position="181"/>
    </location>
</feature>
<dbReference type="GO" id="GO:0050801">
    <property type="term" value="P:monoatomic ion homeostasis"/>
    <property type="evidence" value="ECO:0007669"/>
    <property type="project" value="TreeGrafter"/>
</dbReference>
<keyword evidence="10" id="KW-1185">Reference proteome</keyword>
<reference evidence="10" key="1">
    <citation type="journal article" date="2013" name="Genome Biol.">
        <title>Reference genomes and transcriptomes of Nicotiana sylvestris and Nicotiana tomentosiformis.</title>
        <authorList>
            <person name="Sierro N."/>
            <person name="Battey J.N."/>
            <person name="Ouadi S."/>
            <person name="Bovet L."/>
            <person name="Goepfert S."/>
            <person name="Bakaher N."/>
            <person name="Peitsch M.C."/>
            <person name="Ivanov N.V."/>
        </authorList>
    </citation>
    <scope>NUCLEOTIDE SEQUENCE [LARGE SCALE GENOMIC DNA]</scope>
</reference>
<sequence>MKIQGIPLKGIAKDIGGRVSCYKQDWIAGIRSGIGILAPTTYIFFASALPVIAFGEQLSRDTDRSLSTVETLASTAICGIIHSILGGQPLLLLGVAEPTIIMYSYLYKFAKGRDDLGQTLYLAWTGWVCVWTALILILLAVFNACSIVNRFTRIAGETFGMLITVLFMQEAIKGLVSEFHIPKSEDPSSEKYKFHWLYTNGLLGIIFTIGLLYTALKSRKARSWWYGTGWFRSFVADYGVPLMVLVWSTLSFMVPGKLPSGVPRRLYSPLPWESTSLYHWIVIKDMGKVPLVYIFAALIPALMIAGLYFFDHSVASQMAQHKEFNLNNPSSYHYDILLLGFMTLLCGLIGLPPSNGVLPQSPMHTKSLVVLKKQLIRKKMVESAKESIRRKASNSEIYVNMQTVFIEIDSSPVTAVVKELEHLKEAVMKHELNEYENGEKLNGKFDPENHIDAYLPVRLNEQRVSNLLQSLLVAASVGAMPVIKKIPTSVLWGYFAYMAIDSLPGNQLWERIFLLFITPSRRFKVLKGMHASFVETVPFKYIAIFTVFQFVFLLVCFGVTWIPIAGILFPLPFFILISIRQHLLPKLFHPRHLQELDAAEYGEFAGSPQRALSFSFSETEATIPRIEEAEIEISDAEILDELTTSRGELKVRTASSSEADKRPQV</sequence>
<reference evidence="11" key="2">
    <citation type="submission" date="2025-08" db="UniProtKB">
        <authorList>
            <consortium name="RefSeq"/>
        </authorList>
    </citation>
    <scope>IDENTIFICATION</scope>
    <source>
        <tissue evidence="11">Leaf</tissue>
    </source>
</reference>
<keyword evidence="4" id="KW-0406">Ion transport</keyword>
<dbReference type="AlphaFoldDB" id="A0A1U7XAJ2"/>
<feature type="transmembrane region" description="Helical" evidence="8">
    <location>
        <begin position="330"/>
        <end position="351"/>
    </location>
</feature>
<dbReference type="PANTHER" id="PTHR11453">
    <property type="entry name" value="ANION EXCHANGE PROTEIN"/>
    <property type="match status" value="1"/>
</dbReference>
<dbReference type="GO" id="GO:0005452">
    <property type="term" value="F:solute:inorganic anion antiporter activity"/>
    <property type="evidence" value="ECO:0007669"/>
    <property type="project" value="InterPro"/>
</dbReference>
<dbReference type="Gene3D" id="1.10.287.570">
    <property type="entry name" value="Helical hairpin bin"/>
    <property type="match status" value="1"/>
</dbReference>
<name>A0A1U7XAJ2_NICSY</name>
<evidence type="ECO:0000313" key="10">
    <source>
        <dbReference type="Proteomes" id="UP000189701"/>
    </source>
</evidence>
<evidence type="ECO:0000259" key="9">
    <source>
        <dbReference type="Pfam" id="PF00955"/>
    </source>
</evidence>